<comment type="caution">
    <text evidence="1">The sequence shown here is derived from an EMBL/GenBank/DDBJ whole genome shotgun (WGS) entry which is preliminary data.</text>
</comment>
<dbReference type="EMBL" id="QWIQ01000186">
    <property type="protein sequence ID" value="RMZ01168.1"/>
    <property type="molecule type" value="Genomic_DNA"/>
</dbReference>
<reference evidence="1 2" key="1">
    <citation type="journal article" date="2018" name="BMC Genomics">
        <title>Genomic evidence for intraspecific hybridization in a clonal and extremely halotolerant yeast.</title>
        <authorList>
            <person name="Gostincar C."/>
            <person name="Stajich J.E."/>
            <person name="Zupancic J."/>
            <person name="Zalar P."/>
            <person name="Gunde-Cimerman N."/>
        </authorList>
    </citation>
    <scope>NUCLEOTIDE SEQUENCE [LARGE SCALE GENOMIC DNA]</scope>
    <source>
        <strain evidence="1 2">EXF-171</strain>
    </source>
</reference>
<proteinExistence type="predicted"/>
<evidence type="ECO:0000313" key="1">
    <source>
        <dbReference type="EMBL" id="RMZ01168.1"/>
    </source>
</evidence>
<name>A0A3M7GJZ7_HORWE</name>
<dbReference type="VEuPathDB" id="FungiDB:BTJ68_05261"/>
<dbReference type="AlphaFoldDB" id="A0A3M7GJZ7"/>
<organism evidence="1 2">
    <name type="scientific">Hortaea werneckii</name>
    <name type="common">Black yeast</name>
    <name type="synonym">Cladosporium werneckii</name>
    <dbReference type="NCBI Taxonomy" id="91943"/>
    <lineage>
        <taxon>Eukaryota</taxon>
        <taxon>Fungi</taxon>
        <taxon>Dikarya</taxon>
        <taxon>Ascomycota</taxon>
        <taxon>Pezizomycotina</taxon>
        <taxon>Dothideomycetes</taxon>
        <taxon>Dothideomycetidae</taxon>
        <taxon>Mycosphaerellales</taxon>
        <taxon>Teratosphaeriaceae</taxon>
        <taxon>Hortaea</taxon>
    </lineage>
</organism>
<sequence length="323" mass="34839">MHAHCSSRERYNMLRKYILELALSSLLSARHAFAQTATTSDYVGYNLTMEGDDDSVIYSTDNTRPNASLNEPNPDVFLNASVHVGEIDLEVDNLTAKINLDAQVLNLLEFNAGVGKYSESVEDIQHGLDLSIGEVRLLIENVTAKAVLEARLQNLVSMINTTLNSIDLNPIIATLGESVGEIADSATDAVGSTVSSAAGALEKRSYELDNNVLYSVNDYSGNTHTNRVLAQNGDLIDVSLDNDGNSSGEKVIGTYESEMSFNGHEVTVEYEGEDVTLKEYRYSPIYGISAICAIYLRDDGSVAGTQVLAESNAGGSSTISEDM</sequence>
<gene>
    <name evidence="1" type="ORF">D0862_06473</name>
</gene>
<protein>
    <submittedName>
        <fullName evidence="1">Uncharacterized protein</fullName>
    </submittedName>
</protein>
<accession>A0A3M7GJZ7</accession>
<evidence type="ECO:0000313" key="2">
    <source>
        <dbReference type="Proteomes" id="UP000281468"/>
    </source>
</evidence>
<dbReference type="Proteomes" id="UP000281468">
    <property type="component" value="Unassembled WGS sequence"/>
</dbReference>